<dbReference type="PRINTS" id="PR00463">
    <property type="entry name" value="EP450I"/>
</dbReference>
<evidence type="ECO:0000313" key="10">
    <source>
        <dbReference type="Proteomes" id="UP000249363"/>
    </source>
</evidence>
<comment type="cofactor">
    <cofactor evidence="1 6">
        <name>heme</name>
        <dbReference type="ChEBI" id="CHEBI:30413"/>
    </cofactor>
</comment>
<feature type="transmembrane region" description="Helical" evidence="8">
    <location>
        <begin position="516"/>
        <end position="534"/>
    </location>
</feature>
<name>A0A364L7V1_TALAM</name>
<evidence type="ECO:0008006" key="11">
    <source>
        <dbReference type="Google" id="ProtNLM"/>
    </source>
</evidence>
<evidence type="ECO:0000256" key="1">
    <source>
        <dbReference type="ARBA" id="ARBA00001971"/>
    </source>
</evidence>
<keyword evidence="8" id="KW-1133">Transmembrane helix</keyword>
<keyword evidence="7" id="KW-0503">Monooxygenase</keyword>
<accession>A0A364L7V1</accession>
<evidence type="ECO:0000256" key="5">
    <source>
        <dbReference type="ARBA" id="ARBA00023004"/>
    </source>
</evidence>
<dbReference type="GeneID" id="63797099"/>
<comment type="caution">
    <text evidence="9">The sequence shown here is derived from an EMBL/GenBank/DDBJ whole genome shotgun (WGS) entry which is preliminary data.</text>
</comment>
<evidence type="ECO:0000313" key="9">
    <source>
        <dbReference type="EMBL" id="RAO71872.1"/>
    </source>
</evidence>
<evidence type="ECO:0000256" key="4">
    <source>
        <dbReference type="ARBA" id="ARBA00023002"/>
    </source>
</evidence>
<evidence type="ECO:0000256" key="7">
    <source>
        <dbReference type="RuleBase" id="RU000461"/>
    </source>
</evidence>
<dbReference type="PRINTS" id="PR00385">
    <property type="entry name" value="P450"/>
</dbReference>
<dbReference type="RefSeq" id="XP_040736387.1">
    <property type="nucleotide sequence ID" value="XM_040880628.1"/>
</dbReference>
<reference evidence="9 10" key="1">
    <citation type="journal article" date="2017" name="Biotechnol. Biofuels">
        <title>Differential beta-glucosidase expression as a function of carbon source availability in Talaromyces amestolkiae: a genomic and proteomic approach.</title>
        <authorList>
            <person name="de Eugenio L.I."/>
            <person name="Mendez-Liter J.A."/>
            <person name="Nieto-Dominguez M."/>
            <person name="Alonso L."/>
            <person name="Gil-Munoz J."/>
            <person name="Barriuso J."/>
            <person name="Prieto A."/>
            <person name="Martinez M.J."/>
        </authorList>
    </citation>
    <scope>NUCLEOTIDE SEQUENCE [LARGE SCALE GENOMIC DNA]</scope>
    <source>
        <strain evidence="9 10">CIB</strain>
    </source>
</reference>
<dbReference type="GO" id="GO:0016705">
    <property type="term" value="F:oxidoreductase activity, acting on paired donors, with incorporation or reduction of molecular oxygen"/>
    <property type="evidence" value="ECO:0007669"/>
    <property type="project" value="InterPro"/>
</dbReference>
<feature type="transmembrane region" description="Helical" evidence="8">
    <location>
        <begin position="401"/>
        <end position="427"/>
    </location>
</feature>
<dbReference type="InterPro" id="IPR050121">
    <property type="entry name" value="Cytochrome_P450_monoxygenase"/>
</dbReference>
<protein>
    <recommendedName>
        <fullName evidence="11">Cytochrome P450</fullName>
    </recommendedName>
</protein>
<dbReference type="GO" id="GO:0004497">
    <property type="term" value="F:monooxygenase activity"/>
    <property type="evidence" value="ECO:0007669"/>
    <property type="project" value="UniProtKB-KW"/>
</dbReference>
<dbReference type="InterPro" id="IPR017972">
    <property type="entry name" value="Cyt_P450_CS"/>
</dbReference>
<dbReference type="InterPro" id="IPR002401">
    <property type="entry name" value="Cyt_P450_E_grp-I"/>
</dbReference>
<keyword evidence="10" id="KW-1185">Reference proteome</keyword>
<evidence type="ECO:0000256" key="8">
    <source>
        <dbReference type="SAM" id="Phobius"/>
    </source>
</evidence>
<dbReference type="PROSITE" id="PS00086">
    <property type="entry name" value="CYTOCHROME_P450"/>
    <property type="match status" value="1"/>
</dbReference>
<proteinExistence type="inferred from homology"/>
<dbReference type="Gene3D" id="1.10.630.10">
    <property type="entry name" value="Cytochrome P450"/>
    <property type="match status" value="1"/>
</dbReference>
<gene>
    <name evidence="9" type="ORF">BHQ10_007884</name>
</gene>
<keyword evidence="4 7" id="KW-0560">Oxidoreductase</keyword>
<keyword evidence="8" id="KW-0812">Transmembrane</keyword>
<dbReference type="CDD" id="cd11060">
    <property type="entry name" value="CYP57A1-like"/>
    <property type="match status" value="1"/>
</dbReference>
<dbReference type="OrthoDB" id="3934656at2759"/>
<dbReference type="InterPro" id="IPR001128">
    <property type="entry name" value="Cyt_P450"/>
</dbReference>
<organism evidence="9 10">
    <name type="scientific">Talaromyces amestolkiae</name>
    <dbReference type="NCBI Taxonomy" id="1196081"/>
    <lineage>
        <taxon>Eukaryota</taxon>
        <taxon>Fungi</taxon>
        <taxon>Dikarya</taxon>
        <taxon>Ascomycota</taxon>
        <taxon>Pezizomycotina</taxon>
        <taxon>Eurotiomycetes</taxon>
        <taxon>Eurotiomycetidae</taxon>
        <taxon>Eurotiales</taxon>
        <taxon>Trichocomaceae</taxon>
        <taxon>Talaromyces</taxon>
        <taxon>Talaromyces sect. Talaromyces</taxon>
    </lineage>
</organism>
<dbReference type="Proteomes" id="UP000249363">
    <property type="component" value="Unassembled WGS sequence"/>
</dbReference>
<sequence length="535" mass="60716">MSSVLELEATVDDCTKYFMTKLAQKQDQNFDLGAWLHWYSFDVIAQLTFSKRFGFMEKETDIEGIIAALENRQVYSAIVGQAPMLHKFLFGNKFVSSVANTIPRVRKMNSSARIVEFAANQLRLRQEYDKENNVKDILARFKRYRDGSQIMTDQELLGHSATNVFAGSDTTAITLRAIFYYLMKNPEMLNQLVQEIREFESQGELSDIVTYAESQRMSYLQACIKEAMRLHPAVGFLLERVVPDEGANISGTYFPSGTVVGVNPWVVGREQAVYGSDADDFRPERWLEASKDTLKLMERNWLAFGEGSRTCLGKNISLMEISKLVPQLLRRYSFHLSDPTVDWKLFDYWKRHATYTRKCLNAIFLVDTALEEKLRSLSGDTPDNNLVVIPAPKVNRIQRAVFYYADFIGTLIYIVILLSVVSVWLAVGPVLHFSDNRWLISGTYVSPSGMNDDFGLRNLQHYLGGLVTDRFRKVYNTGAEAFRVIGLPVPEGKEYKSISFSIRISETINRICGHEFMVVASLLLISGLIVGASAM</sequence>
<comment type="similarity">
    <text evidence="2 7">Belongs to the cytochrome P450 family.</text>
</comment>
<dbReference type="GO" id="GO:0005506">
    <property type="term" value="F:iron ion binding"/>
    <property type="evidence" value="ECO:0007669"/>
    <property type="project" value="InterPro"/>
</dbReference>
<dbReference type="PANTHER" id="PTHR24305:SF232">
    <property type="entry name" value="P450, PUTATIVE (EUROFUNG)-RELATED"/>
    <property type="match status" value="1"/>
</dbReference>
<keyword evidence="8" id="KW-0472">Membrane</keyword>
<evidence type="ECO:0000256" key="6">
    <source>
        <dbReference type="PIRSR" id="PIRSR602401-1"/>
    </source>
</evidence>
<keyword evidence="6 7" id="KW-0349">Heme</keyword>
<dbReference type="AlphaFoldDB" id="A0A364L7V1"/>
<dbReference type="GO" id="GO:0020037">
    <property type="term" value="F:heme binding"/>
    <property type="evidence" value="ECO:0007669"/>
    <property type="project" value="InterPro"/>
</dbReference>
<feature type="binding site" description="axial binding residue" evidence="6">
    <location>
        <position position="311"/>
    </location>
    <ligand>
        <name>heme</name>
        <dbReference type="ChEBI" id="CHEBI:30413"/>
    </ligand>
    <ligandPart>
        <name>Fe</name>
        <dbReference type="ChEBI" id="CHEBI:18248"/>
    </ligandPart>
</feature>
<dbReference type="STRING" id="1196081.A0A364L7V1"/>
<dbReference type="PANTHER" id="PTHR24305">
    <property type="entry name" value="CYTOCHROME P450"/>
    <property type="match status" value="1"/>
</dbReference>
<evidence type="ECO:0000256" key="2">
    <source>
        <dbReference type="ARBA" id="ARBA00010617"/>
    </source>
</evidence>
<evidence type="ECO:0000256" key="3">
    <source>
        <dbReference type="ARBA" id="ARBA00022723"/>
    </source>
</evidence>
<keyword evidence="3 6" id="KW-0479">Metal-binding</keyword>
<dbReference type="Pfam" id="PF00067">
    <property type="entry name" value="p450"/>
    <property type="match status" value="1"/>
</dbReference>
<keyword evidence="5 6" id="KW-0408">Iron</keyword>
<dbReference type="EMBL" id="MIKG01000017">
    <property type="protein sequence ID" value="RAO71872.1"/>
    <property type="molecule type" value="Genomic_DNA"/>
</dbReference>
<dbReference type="SUPFAM" id="SSF48264">
    <property type="entry name" value="Cytochrome P450"/>
    <property type="match status" value="1"/>
</dbReference>
<dbReference type="InterPro" id="IPR036396">
    <property type="entry name" value="Cyt_P450_sf"/>
</dbReference>